<keyword evidence="2" id="KW-0812">Transmembrane</keyword>
<evidence type="ECO:0000313" key="4">
    <source>
        <dbReference type="Proteomes" id="UP000694424"/>
    </source>
</evidence>
<evidence type="ECO:0000256" key="1">
    <source>
        <dbReference type="SAM" id="Coils"/>
    </source>
</evidence>
<feature type="coiled-coil region" evidence="1">
    <location>
        <begin position="6"/>
        <end position="110"/>
    </location>
</feature>
<evidence type="ECO:0000313" key="3">
    <source>
        <dbReference type="Ensembl" id="ENSAOWP00000010316.1"/>
    </source>
</evidence>
<accession>A0A8B9PD50</accession>
<reference evidence="3" key="2">
    <citation type="submission" date="2025-09" db="UniProtKB">
        <authorList>
            <consortium name="Ensembl"/>
        </authorList>
    </citation>
    <scope>IDENTIFICATION</scope>
</reference>
<dbReference type="Proteomes" id="UP000694424">
    <property type="component" value="Unplaced"/>
</dbReference>
<organism evidence="3 4">
    <name type="scientific">Apteryx owenii</name>
    <name type="common">Little spotted kiwi</name>
    <dbReference type="NCBI Taxonomy" id="8824"/>
    <lineage>
        <taxon>Eukaryota</taxon>
        <taxon>Metazoa</taxon>
        <taxon>Chordata</taxon>
        <taxon>Craniata</taxon>
        <taxon>Vertebrata</taxon>
        <taxon>Euteleostomi</taxon>
        <taxon>Archelosauria</taxon>
        <taxon>Archosauria</taxon>
        <taxon>Dinosauria</taxon>
        <taxon>Saurischia</taxon>
        <taxon>Theropoda</taxon>
        <taxon>Coelurosauria</taxon>
        <taxon>Aves</taxon>
        <taxon>Palaeognathae</taxon>
        <taxon>Apterygiformes</taxon>
        <taxon>Apterygidae</taxon>
        <taxon>Apteryx</taxon>
    </lineage>
</organism>
<keyword evidence="2" id="KW-0472">Membrane</keyword>
<sequence>MVNLLANKLSLTNESLQNQIWDLRETAAELDTENQKLLKENEDIKDCNRRLQASADCFKTLIGDLHREVDNARDTLKDRENKIKQIELQNKNLDKINEQLKAEIMEMSCQISLRACQLRDTLEEFDKLREVQRNHIVQMKGQLEELGEETALLRVVHESSSLAGSLLHEFAEAKLLEDSLPLFTKEKFFCYMWSILRLLLLVVVCVGIFSNYFITDSLPLLFNDSELDILIQALYPYLSLKNEGLLPF</sequence>
<keyword evidence="2" id="KW-1133">Transmembrane helix</keyword>
<dbReference type="Ensembl" id="ENSAOWT00000011732.1">
    <property type="protein sequence ID" value="ENSAOWP00000010316.1"/>
    <property type="gene ID" value="ENSAOWG00000007103.1"/>
</dbReference>
<evidence type="ECO:0000256" key="2">
    <source>
        <dbReference type="SAM" id="Phobius"/>
    </source>
</evidence>
<protein>
    <submittedName>
        <fullName evidence="3">Uncharacterized protein</fullName>
    </submittedName>
</protein>
<keyword evidence="4" id="KW-1185">Reference proteome</keyword>
<keyword evidence="1" id="KW-0175">Coiled coil</keyword>
<reference evidence="3" key="1">
    <citation type="submission" date="2025-08" db="UniProtKB">
        <authorList>
            <consortium name="Ensembl"/>
        </authorList>
    </citation>
    <scope>IDENTIFICATION</scope>
</reference>
<name>A0A8B9PD50_APTOW</name>
<proteinExistence type="predicted"/>
<feature type="transmembrane region" description="Helical" evidence="2">
    <location>
        <begin position="195"/>
        <end position="214"/>
    </location>
</feature>
<dbReference type="AlphaFoldDB" id="A0A8B9PD50"/>